<evidence type="ECO:0000256" key="9">
    <source>
        <dbReference type="ARBA" id="ARBA00048997"/>
    </source>
</evidence>
<gene>
    <name evidence="12" type="ordered locus">KNP414_06537</name>
</gene>
<dbReference type="EMBL" id="CP002869">
    <property type="protein sequence ID" value="AEI45058.1"/>
    <property type="molecule type" value="Genomic_DNA"/>
</dbReference>
<name>F8FNY9_PAEMK</name>
<evidence type="ECO:0000256" key="6">
    <source>
        <dbReference type="ARBA" id="ARBA00039022"/>
    </source>
</evidence>
<proteinExistence type="inferred from homology"/>
<dbReference type="SUPFAM" id="SSF53448">
    <property type="entry name" value="Nucleotide-diphospho-sugar transferases"/>
    <property type="match status" value="1"/>
</dbReference>
<organism evidence="12 13">
    <name type="scientific">Paenibacillus mucilaginosus (strain KNP414)</name>
    <dbReference type="NCBI Taxonomy" id="1036673"/>
    <lineage>
        <taxon>Bacteria</taxon>
        <taxon>Bacillati</taxon>
        <taxon>Bacillota</taxon>
        <taxon>Bacilli</taxon>
        <taxon>Bacillales</taxon>
        <taxon>Paenibacillaceae</taxon>
        <taxon>Paenibacillus</taxon>
    </lineage>
</organism>
<dbReference type="PATRIC" id="fig|1036673.3.peg.6093"/>
<evidence type="ECO:0000256" key="8">
    <source>
        <dbReference type="ARBA" id="ARBA00048689"/>
    </source>
</evidence>
<comment type="catalytic activity">
    <reaction evidence="9">
        <text>an NDP-alpha-D-glucose + (2R)-3-phosphoglycerate = (2R)-2-O-(alpha-D-glucopyranosyl)-3-phospho-glycerate + a ribonucleoside 5'-diphosphate + H(+)</text>
        <dbReference type="Rhea" id="RHEA:47244"/>
        <dbReference type="ChEBI" id="CHEBI:15378"/>
        <dbReference type="ChEBI" id="CHEBI:57930"/>
        <dbReference type="ChEBI" id="CHEBI:58272"/>
        <dbReference type="ChEBI" id="CHEBI:62600"/>
        <dbReference type="ChEBI" id="CHEBI:76533"/>
        <dbReference type="EC" id="2.4.1.266"/>
    </reaction>
    <physiologicalReaction direction="left-to-right" evidence="9">
        <dbReference type="Rhea" id="RHEA:47245"/>
    </physiologicalReaction>
</comment>
<dbReference type="EC" id="2.4.1.266" evidence="6"/>
<keyword evidence="5" id="KW-0460">Magnesium</keyword>
<dbReference type="InterPro" id="IPR001173">
    <property type="entry name" value="Glyco_trans_2-like"/>
</dbReference>
<dbReference type="InterPro" id="IPR029044">
    <property type="entry name" value="Nucleotide-diphossugar_trans"/>
</dbReference>
<comment type="similarity">
    <text evidence="2">Belongs to the glycosyltransferase 2 family.</text>
</comment>
<feature type="compositionally biased region" description="Basic residues" evidence="10">
    <location>
        <begin position="74"/>
        <end position="93"/>
    </location>
</feature>
<evidence type="ECO:0000256" key="10">
    <source>
        <dbReference type="SAM" id="MobiDB-lite"/>
    </source>
</evidence>
<dbReference type="PANTHER" id="PTHR48090">
    <property type="entry name" value="UNDECAPRENYL-PHOSPHATE 4-DEOXY-4-FORMAMIDO-L-ARABINOSE TRANSFERASE-RELATED"/>
    <property type="match status" value="1"/>
</dbReference>
<reference evidence="13" key="1">
    <citation type="submission" date="2011-06" db="EMBL/GenBank/DDBJ databases">
        <title>Complete genome sequence of Paenibacillus mucilaginosus KNP414.</title>
        <authorList>
            <person name="Wang J."/>
            <person name="Hu S."/>
            <person name="Hu X."/>
            <person name="Zhang B."/>
            <person name="Dong D."/>
            <person name="Zhang S."/>
            <person name="Zhao K."/>
            <person name="Wu D."/>
        </authorList>
    </citation>
    <scope>NUCLEOTIDE SEQUENCE [LARGE SCALE GENOMIC DNA]</scope>
    <source>
        <strain evidence="13">KNP414</strain>
    </source>
</reference>
<keyword evidence="4 12" id="KW-0808">Transferase</keyword>
<comment type="cofactor">
    <cofactor evidence="1">
        <name>Mg(2+)</name>
        <dbReference type="ChEBI" id="CHEBI:18420"/>
    </cofactor>
</comment>
<feature type="region of interest" description="Disordered" evidence="10">
    <location>
        <begin position="1"/>
        <end position="121"/>
    </location>
</feature>
<protein>
    <recommendedName>
        <fullName evidence="7">Glucosyl-3-phosphoglycerate synthase</fullName>
        <ecNumber evidence="6">2.4.1.266</ecNumber>
    </recommendedName>
</protein>
<keyword evidence="3" id="KW-0328">Glycosyltransferase</keyword>
<evidence type="ECO:0000256" key="2">
    <source>
        <dbReference type="ARBA" id="ARBA00006739"/>
    </source>
</evidence>
<dbReference type="Gene3D" id="3.90.550.10">
    <property type="entry name" value="Spore Coat Polysaccharide Biosynthesis Protein SpsA, Chain A"/>
    <property type="match status" value="1"/>
</dbReference>
<sequence>MSSMRKPGNRSPSARTAQAAQAARTVRAAWAARKARKARIKKAFPGMRVRRRPPGGIPGAEASLLQVSAVREGRGRRRRAGGAKRGPVRKPALRRAVPSKRGPAGRKRVQPRGAARFNPRTGRSEASWYRWGLQAGSQAAGGLDPAAAASPAQALQERWVPLMRRFGLARGSWKHYAAAARGFAEGFGRQSGLETGGILPLPTDRTAAAVLSVMNEEATIGGILKELQRLHLHELIVVVNGSDDGTFARVRAESDALVVHYPEALGYDVGRGIGAKLARADIVLFVDGDIPVTAEQLLPFLAAVDQGTDVALNDITPYLGPFKRWDGVSIVKRFLNHTLGRGDLQANSLTAVPHALSRRALETIGFRHLAVPPVAQAVGLLGGLNVKAPCSVDVVTKNRVNLRNTGGGNPVAELIIGDHMEALHQARQLRGSRLGYPDTRRRREVL</sequence>
<evidence type="ECO:0000256" key="3">
    <source>
        <dbReference type="ARBA" id="ARBA00022676"/>
    </source>
</evidence>
<reference evidence="12 13" key="2">
    <citation type="journal article" date="2013" name="Genome Announc.">
        <title>Genome Sequence of Growth-Improving Paenibacillus mucilaginosus Strain KNP414.</title>
        <authorList>
            <person name="Lu J.J."/>
            <person name="Wang J.F."/>
            <person name="Hu X.F."/>
        </authorList>
    </citation>
    <scope>NUCLEOTIDE SEQUENCE [LARGE SCALE GENOMIC DNA]</scope>
    <source>
        <strain evidence="12 13">KNP414</strain>
    </source>
</reference>
<comment type="catalytic activity">
    <reaction evidence="8">
        <text>(2R)-3-phosphoglycerate + UDP-alpha-D-glucose = (2R)-2-O-(alpha-D-glucopyranosyl)-3-phospho-glycerate + UDP + H(+)</text>
        <dbReference type="Rhea" id="RHEA:31319"/>
        <dbReference type="ChEBI" id="CHEBI:15378"/>
        <dbReference type="ChEBI" id="CHEBI:58223"/>
        <dbReference type="ChEBI" id="CHEBI:58272"/>
        <dbReference type="ChEBI" id="CHEBI:58885"/>
        <dbReference type="ChEBI" id="CHEBI:62600"/>
        <dbReference type="EC" id="2.4.1.266"/>
    </reaction>
    <physiologicalReaction direction="left-to-right" evidence="8">
        <dbReference type="Rhea" id="RHEA:31320"/>
    </physiologicalReaction>
</comment>
<evidence type="ECO:0000256" key="7">
    <source>
        <dbReference type="ARBA" id="ARBA00040894"/>
    </source>
</evidence>
<dbReference type="GO" id="GO:0016757">
    <property type="term" value="F:glycosyltransferase activity"/>
    <property type="evidence" value="ECO:0007669"/>
    <property type="project" value="UniProtKB-KW"/>
</dbReference>
<evidence type="ECO:0000256" key="4">
    <source>
        <dbReference type="ARBA" id="ARBA00022679"/>
    </source>
</evidence>
<dbReference type="PANTHER" id="PTHR48090:SF10">
    <property type="entry name" value="GLUCOSYL-3-PHOSPHOGLYCERATE SYNTHASE"/>
    <property type="match status" value="1"/>
</dbReference>
<evidence type="ECO:0000259" key="11">
    <source>
        <dbReference type="Pfam" id="PF00535"/>
    </source>
</evidence>
<dbReference type="AlphaFoldDB" id="F8FNY9"/>
<dbReference type="HOGENOM" id="CLU_049288_2_1_9"/>
<feature type="compositionally biased region" description="Low complexity" evidence="10">
    <location>
        <begin position="14"/>
        <end position="32"/>
    </location>
</feature>
<dbReference type="KEGG" id="pms:KNP414_06537"/>
<feature type="domain" description="Glycosyltransferase 2-like" evidence="11">
    <location>
        <begin position="210"/>
        <end position="350"/>
    </location>
</feature>
<accession>F8FNY9</accession>
<dbReference type="InterPro" id="IPR050256">
    <property type="entry name" value="Glycosyltransferase_2"/>
</dbReference>
<evidence type="ECO:0000313" key="13">
    <source>
        <dbReference type="Proteomes" id="UP000006620"/>
    </source>
</evidence>
<evidence type="ECO:0000313" key="12">
    <source>
        <dbReference type="EMBL" id="AEI45058.1"/>
    </source>
</evidence>
<evidence type="ECO:0000256" key="1">
    <source>
        <dbReference type="ARBA" id="ARBA00001946"/>
    </source>
</evidence>
<dbReference type="Proteomes" id="UP000006620">
    <property type="component" value="Chromosome"/>
</dbReference>
<dbReference type="CDD" id="cd00761">
    <property type="entry name" value="Glyco_tranf_GTA_type"/>
    <property type="match status" value="1"/>
</dbReference>
<evidence type="ECO:0000256" key="5">
    <source>
        <dbReference type="ARBA" id="ARBA00022842"/>
    </source>
</evidence>
<feature type="compositionally biased region" description="Basic residues" evidence="10">
    <location>
        <begin position="33"/>
        <end position="53"/>
    </location>
</feature>
<dbReference type="Pfam" id="PF00535">
    <property type="entry name" value="Glycos_transf_2"/>
    <property type="match status" value="1"/>
</dbReference>